<dbReference type="Proteomes" id="UP000000226">
    <property type="component" value="Chromosome 7"/>
</dbReference>
<dbReference type="AlphaFoldDB" id="V7BM76"/>
<evidence type="ECO:0000313" key="1">
    <source>
        <dbReference type="EMBL" id="ESW17666.1"/>
    </source>
</evidence>
<proteinExistence type="predicted"/>
<reference evidence="2" key="1">
    <citation type="journal article" date="2014" name="Nat. Genet.">
        <title>A reference genome for common bean and genome-wide analysis of dual domestications.</title>
        <authorList>
            <person name="Schmutz J."/>
            <person name="McClean P.E."/>
            <person name="Mamidi S."/>
            <person name="Wu G.A."/>
            <person name="Cannon S.B."/>
            <person name="Grimwood J."/>
            <person name="Jenkins J."/>
            <person name="Shu S."/>
            <person name="Song Q."/>
            <person name="Chavarro C."/>
            <person name="Torres-Torres M."/>
            <person name="Geffroy V."/>
            <person name="Moghaddam S.M."/>
            <person name="Gao D."/>
            <person name="Abernathy B."/>
            <person name="Barry K."/>
            <person name="Blair M."/>
            <person name="Brick M.A."/>
            <person name="Chovatia M."/>
            <person name="Gepts P."/>
            <person name="Goodstein D.M."/>
            <person name="Gonzales M."/>
            <person name="Hellsten U."/>
            <person name="Hyten D.L."/>
            <person name="Jia G."/>
            <person name="Kelly J.D."/>
            <person name="Kudrna D."/>
            <person name="Lee R."/>
            <person name="Richard M.M."/>
            <person name="Miklas P.N."/>
            <person name="Osorno J.M."/>
            <person name="Rodrigues J."/>
            <person name="Thareau V."/>
            <person name="Urrea C.A."/>
            <person name="Wang M."/>
            <person name="Yu Y."/>
            <person name="Zhang M."/>
            <person name="Wing R.A."/>
            <person name="Cregan P.B."/>
            <person name="Rokhsar D.S."/>
            <person name="Jackson S.A."/>
        </authorList>
    </citation>
    <scope>NUCLEOTIDE SEQUENCE [LARGE SCALE GENOMIC DNA]</scope>
    <source>
        <strain evidence="2">cv. G19833</strain>
    </source>
</reference>
<evidence type="ECO:0000313" key="2">
    <source>
        <dbReference type="Proteomes" id="UP000000226"/>
    </source>
</evidence>
<protein>
    <submittedName>
        <fullName evidence="1">Uncharacterized protein</fullName>
    </submittedName>
</protein>
<gene>
    <name evidence="1" type="ORF">PHAVU_007G258600g</name>
</gene>
<organism evidence="1 2">
    <name type="scientific">Phaseolus vulgaris</name>
    <name type="common">Kidney bean</name>
    <name type="synonym">French bean</name>
    <dbReference type="NCBI Taxonomy" id="3885"/>
    <lineage>
        <taxon>Eukaryota</taxon>
        <taxon>Viridiplantae</taxon>
        <taxon>Streptophyta</taxon>
        <taxon>Embryophyta</taxon>
        <taxon>Tracheophyta</taxon>
        <taxon>Spermatophyta</taxon>
        <taxon>Magnoliopsida</taxon>
        <taxon>eudicotyledons</taxon>
        <taxon>Gunneridae</taxon>
        <taxon>Pentapetalae</taxon>
        <taxon>rosids</taxon>
        <taxon>fabids</taxon>
        <taxon>Fabales</taxon>
        <taxon>Fabaceae</taxon>
        <taxon>Papilionoideae</taxon>
        <taxon>50 kb inversion clade</taxon>
        <taxon>NPAAA clade</taxon>
        <taxon>indigoferoid/millettioid clade</taxon>
        <taxon>Phaseoleae</taxon>
        <taxon>Phaseolus</taxon>
    </lineage>
</organism>
<sequence length="157" mass="17341">MHYASQELNGVHSSVANVGVSEKNGFNFQHHEKDLFDVPASCLNFDSQNMMCESSGDQSAPLFGSVVDSFFSSHGDTFCELYEHFRNKQNDILEGDASAPVNRVGDSSSSMVPIATRKKGIKWTKDLHELFVAAVNCLGGAQSNFKSFQFDFLTFLN</sequence>
<dbReference type="Gramene" id="ESW17666">
    <property type="protein sequence ID" value="ESW17666"/>
    <property type="gene ID" value="PHAVU_007G258600g"/>
</dbReference>
<accession>V7BM76</accession>
<dbReference type="EMBL" id="CM002294">
    <property type="protein sequence ID" value="ESW17666.1"/>
    <property type="molecule type" value="Genomic_DNA"/>
</dbReference>
<dbReference type="OrthoDB" id="551907at2759"/>
<keyword evidence="2" id="KW-1185">Reference proteome</keyword>
<name>V7BM76_PHAVU</name>
<dbReference type="STRING" id="3885.V7BM76"/>